<feature type="transmembrane region" description="Helical" evidence="6">
    <location>
        <begin position="84"/>
        <end position="105"/>
    </location>
</feature>
<dbReference type="Gene3D" id="1.20.1720.10">
    <property type="entry name" value="Multidrug resistance protein D"/>
    <property type="match status" value="1"/>
</dbReference>
<dbReference type="Pfam" id="PF07690">
    <property type="entry name" value="MFS_1"/>
    <property type="match status" value="1"/>
</dbReference>
<evidence type="ECO:0000256" key="3">
    <source>
        <dbReference type="ARBA" id="ARBA00022989"/>
    </source>
</evidence>
<feature type="transmembrane region" description="Helical" evidence="6">
    <location>
        <begin position="50"/>
        <end position="72"/>
    </location>
</feature>
<feature type="transmembrane region" description="Helical" evidence="6">
    <location>
        <begin position="350"/>
        <end position="368"/>
    </location>
</feature>
<evidence type="ECO:0000256" key="2">
    <source>
        <dbReference type="ARBA" id="ARBA00022692"/>
    </source>
</evidence>
<gene>
    <name evidence="8" type="ORF">JX265_003057</name>
</gene>
<comment type="subcellular location">
    <subcellularLocation>
        <location evidence="1">Membrane</location>
        <topology evidence="1">Multi-pass membrane protein</topology>
    </subcellularLocation>
</comment>
<feature type="transmembrane region" description="Helical" evidence="6">
    <location>
        <begin position="466"/>
        <end position="485"/>
    </location>
</feature>
<evidence type="ECO:0000256" key="1">
    <source>
        <dbReference type="ARBA" id="ARBA00004141"/>
    </source>
</evidence>
<feature type="transmembrane region" description="Helical" evidence="6">
    <location>
        <begin position="315"/>
        <end position="338"/>
    </location>
</feature>
<organism evidence="8 9">
    <name type="scientific">Neoarthrinium moseri</name>
    <dbReference type="NCBI Taxonomy" id="1658444"/>
    <lineage>
        <taxon>Eukaryota</taxon>
        <taxon>Fungi</taxon>
        <taxon>Dikarya</taxon>
        <taxon>Ascomycota</taxon>
        <taxon>Pezizomycotina</taxon>
        <taxon>Sordariomycetes</taxon>
        <taxon>Xylariomycetidae</taxon>
        <taxon>Amphisphaeriales</taxon>
        <taxon>Apiosporaceae</taxon>
        <taxon>Neoarthrinium</taxon>
    </lineage>
</organism>
<feature type="transmembrane region" description="Helical" evidence="6">
    <location>
        <begin position="437"/>
        <end position="459"/>
    </location>
</feature>
<sequence>MPKTKSPISDDALRTVAPPPPQNLKSPASKEAITPVAQPYTIFTGTHKTIITALLALASLASPLTATIYLPLLPLLQHSYHTSAQAINLTLTFYTVVQSVTPAIFAPLSDSFGRRPISLLTYIIYTIASLALALDQSHYVALLLLRGLQAFGASACVSIAYGVIADVSTPSERGSMIGPVMSATNLGTFIGPVLGGVIAWRSQGQQWVFWGLLIFGAVNSITLSLFLPETARAVVGNGGQGLRQRTGHSALAWVRLGPRLGPRVTEDDGQVMTALPNTEAAPTRPNPSRESGLLSRILPKDRGCSAVVLSKENALILWLGGVNYALWYCITASIPAVYQEQHGWNELEIGLAYLPGAAAVIIAGIINGRWMDQKYRKTATEIGFTVDKIKGDDLRNFPIEKARTRSLTLVWVIYNIALVGMGWTWQIAAHPAASLSLQAVIGFSGTFMFFCFNTLLIDIESKRPSAAAAAATVVRCGLAAGGVAILEPLRSAIGRGWLFTLFAIVIGGSQGLGLWILRSKGFQWRTEGTVTRAECPSG</sequence>
<dbReference type="PANTHER" id="PTHR23502">
    <property type="entry name" value="MAJOR FACILITATOR SUPERFAMILY"/>
    <property type="match status" value="1"/>
</dbReference>
<keyword evidence="2 6" id="KW-0812">Transmembrane</keyword>
<dbReference type="AlphaFoldDB" id="A0A9P9WTI7"/>
<accession>A0A9P9WTI7</accession>
<dbReference type="GO" id="GO:0005886">
    <property type="term" value="C:plasma membrane"/>
    <property type="evidence" value="ECO:0007669"/>
    <property type="project" value="TreeGrafter"/>
</dbReference>
<feature type="transmembrane region" description="Helical" evidence="6">
    <location>
        <begin position="207"/>
        <end position="227"/>
    </location>
</feature>
<dbReference type="SUPFAM" id="SSF103473">
    <property type="entry name" value="MFS general substrate transporter"/>
    <property type="match status" value="1"/>
</dbReference>
<feature type="transmembrane region" description="Helical" evidence="6">
    <location>
        <begin position="176"/>
        <end position="201"/>
    </location>
</feature>
<feature type="transmembrane region" description="Helical" evidence="6">
    <location>
        <begin position="140"/>
        <end position="164"/>
    </location>
</feature>
<feature type="domain" description="Major facilitator superfamily (MFS) profile" evidence="7">
    <location>
        <begin position="51"/>
        <end position="538"/>
    </location>
</feature>
<proteinExistence type="predicted"/>
<comment type="caution">
    <text evidence="8">The sequence shown here is derived from an EMBL/GenBank/DDBJ whole genome shotgun (WGS) entry which is preliminary data.</text>
</comment>
<evidence type="ECO:0000259" key="7">
    <source>
        <dbReference type="PROSITE" id="PS50850"/>
    </source>
</evidence>
<evidence type="ECO:0000256" key="5">
    <source>
        <dbReference type="SAM" id="MobiDB-lite"/>
    </source>
</evidence>
<evidence type="ECO:0000256" key="6">
    <source>
        <dbReference type="SAM" id="Phobius"/>
    </source>
</evidence>
<reference evidence="8" key="1">
    <citation type="submission" date="2021-03" db="EMBL/GenBank/DDBJ databases">
        <title>Revisited historic fungal species revealed as producer of novel bioactive compounds through whole genome sequencing and comparative genomics.</title>
        <authorList>
            <person name="Vignolle G.A."/>
            <person name="Hochenegger N."/>
            <person name="Mach R.L."/>
            <person name="Mach-Aigner A.R."/>
            <person name="Javad Rahimi M."/>
            <person name="Salim K.A."/>
            <person name="Chan C.M."/>
            <person name="Lim L.B.L."/>
            <person name="Cai F."/>
            <person name="Druzhinina I.S."/>
            <person name="U'Ren J.M."/>
            <person name="Derntl C."/>
        </authorList>
    </citation>
    <scope>NUCLEOTIDE SEQUENCE</scope>
    <source>
        <strain evidence="8">TUCIM 5799</strain>
    </source>
</reference>
<dbReference type="Gene3D" id="1.20.1250.20">
    <property type="entry name" value="MFS general substrate transporter like domains"/>
    <property type="match status" value="1"/>
</dbReference>
<dbReference type="InterPro" id="IPR036259">
    <property type="entry name" value="MFS_trans_sf"/>
</dbReference>
<protein>
    <recommendedName>
        <fullName evidence="7">Major facilitator superfamily (MFS) profile domain-containing protein</fullName>
    </recommendedName>
</protein>
<feature type="transmembrane region" description="Helical" evidence="6">
    <location>
        <begin position="497"/>
        <end position="517"/>
    </location>
</feature>
<dbReference type="Proteomes" id="UP000829685">
    <property type="component" value="Unassembled WGS sequence"/>
</dbReference>
<dbReference type="OrthoDB" id="440553at2759"/>
<feature type="region of interest" description="Disordered" evidence="5">
    <location>
        <begin position="1"/>
        <end position="30"/>
    </location>
</feature>
<evidence type="ECO:0000313" key="8">
    <source>
        <dbReference type="EMBL" id="KAI1878880.1"/>
    </source>
</evidence>
<dbReference type="EMBL" id="JAFIMR010000005">
    <property type="protein sequence ID" value="KAI1878880.1"/>
    <property type="molecule type" value="Genomic_DNA"/>
</dbReference>
<dbReference type="GO" id="GO:0022857">
    <property type="term" value="F:transmembrane transporter activity"/>
    <property type="evidence" value="ECO:0007669"/>
    <property type="project" value="InterPro"/>
</dbReference>
<evidence type="ECO:0000256" key="4">
    <source>
        <dbReference type="ARBA" id="ARBA00023136"/>
    </source>
</evidence>
<dbReference type="InterPro" id="IPR020846">
    <property type="entry name" value="MFS_dom"/>
</dbReference>
<dbReference type="PANTHER" id="PTHR23502:SF151">
    <property type="entry name" value="MAJOR FACILITATOR SUPERFAMILY (MFS) PROFILE DOMAIN-CONTAINING PROTEIN"/>
    <property type="match status" value="1"/>
</dbReference>
<evidence type="ECO:0000313" key="9">
    <source>
        <dbReference type="Proteomes" id="UP000829685"/>
    </source>
</evidence>
<keyword evidence="4 6" id="KW-0472">Membrane</keyword>
<keyword evidence="9" id="KW-1185">Reference proteome</keyword>
<keyword evidence="3 6" id="KW-1133">Transmembrane helix</keyword>
<dbReference type="InterPro" id="IPR011701">
    <property type="entry name" value="MFS"/>
</dbReference>
<feature type="transmembrane region" description="Helical" evidence="6">
    <location>
        <begin position="117"/>
        <end position="134"/>
    </location>
</feature>
<name>A0A9P9WTI7_9PEZI</name>
<feature type="transmembrane region" description="Helical" evidence="6">
    <location>
        <begin position="407"/>
        <end position="425"/>
    </location>
</feature>
<dbReference type="PROSITE" id="PS50850">
    <property type="entry name" value="MFS"/>
    <property type="match status" value="1"/>
</dbReference>